<reference evidence="1" key="1">
    <citation type="journal article" date="2023" name="Plant J.">
        <title>The genome of the king protea, Protea cynaroides.</title>
        <authorList>
            <person name="Chang J."/>
            <person name="Duong T.A."/>
            <person name="Schoeman C."/>
            <person name="Ma X."/>
            <person name="Roodt D."/>
            <person name="Barker N."/>
            <person name="Li Z."/>
            <person name="Van de Peer Y."/>
            <person name="Mizrachi E."/>
        </authorList>
    </citation>
    <scope>NUCLEOTIDE SEQUENCE</scope>
    <source>
        <tissue evidence="1">Young leaves</tissue>
    </source>
</reference>
<dbReference type="PANTHER" id="PTHR47875:SF1">
    <property type="entry name" value="PEPTIDYL-PROLYL CIS-TRANS ISOMERASE CYP28, CHLOROPLASTIC"/>
    <property type="match status" value="1"/>
</dbReference>
<organism evidence="1 2">
    <name type="scientific">Protea cynaroides</name>
    <dbReference type="NCBI Taxonomy" id="273540"/>
    <lineage>
        <taxon>Eukaryota</taxon>
        <taxon>Viridiplantae</taxon>
        <taxon>Streptophyta</taxon>
        <taxon>Embryophyta</taxon>
        <taxon>Tracheophyta</taxon>
        <taxon>Spermatophyta</taxon>
        <taxon>Magnoliopsida</taxon>
        <taxon>Proteales</taxon>
        <taxon>Proteaceae</taxon>
        <taxon>Protea</taxon>
    </lineage>
</organism>
<dbReference type="GO" id="GO:0009507">
    <property type="term" value="C:chloroplast"/>
    <property type="evidence" value="ECO:0007669"/>
    <property type="project" value="TreeGrafter"/>
</dbReference>
<proteinExistence type="predicted"/>
<evidence type="ECO:0000313" key="2">
    <source>
        <dbReference type="Proteomes" id="UP001141806"/>
    </source>
</evidence>
<evidence type="ECO:0000313" key="1">
    <source>
        <dbReference type="EMBL" id="KAJ4958804.1"/>
    </source>
</evidence>
<keyword evidence="2" id="KW-1185">Reference proteome</keyword>
<accession>A0A9Q0K003</accession>
<dbReference type="Gene3D" id="2.40.100.10">
    <property type="entry name" value="Cyclophilin-like"/>
    <property type="match status" value="1"/>
</dbReference>
<name>A0A9Q0K003_9MAGN</name>
<sequence>MQSSKNNEARLYLSLTSNPCAQAPLLLLTKAIWFKSSFLVSFSSPVSKGKRIRKRCSTIVFGLEYGEHRPRSFLLSHSRSGVLLLCLSENDDDEQIKHNPSYKNVEFLVTTGPYPCPQLDKRNIVFGAVIEGTKLYCYFDFFFFFENRKLLDELVPSRITVNSGTRKANFLADIYLSIHSLSKILGTIEISNPQADRLIKLCAVQILKYGMGRAGNFYLETRKIRSTSSTSRKAHVKQESTQGDLEQALGQDASFYRCLCNNY</sequence>
<dbReference type="InterPro" id="IPR029000">
    <property type="entry name" value="Cyclophilin-like_dom_sf"/>
</dbReference>
<dbReference type="SUPFAM" id="SSF50891">
    <property type="entry name" value="Cyclophilin-like"/>
    <property type="match status" value="1"/>
</dbReference>
<dbReference type="EMBL" id="JAMYWD010000010">
    <property type="protein sequence ID" value="KAJ4958804.1"/>
    <property type="molecule type" value="Genomic_DNA"/>
</dbReference>
<comment type="caution">
    <text evidence="1">The sequence shown here is derived from an EMBL/GenBank/DDBJ whole genome shotgun (WGS) entry which is preliminary data.</text>
</comment>
<gene>
    <name evidence="1" type="ORF">NE237_025915</name>
</gene>
<dbReference type="InterPro" id="IPR044178">
    <property type="entry name" value="CYP28-like"/>
</dbReference>
<dbReference type="Proteomes" id="UP001141806">
    <property type="component" value="Unassembled WGS sequence"/>
</dbReference>
<dbReference type="PANTHER" id="PTHR47875">
    <property type="entry name" value="PEPTIDYL-PROLYL CIS-TRANS ISOMERASE CYP28, CHLOROPLASTIC"/>
    <property type="match status" value="1"/>
</dbReference>
<protein>
    <submittedName>
        <fullName evidence="1">Uncharacterized protein</fullName>
    </submittedName>
</protein>
<dbReference type="AlphaFoldDB" id="A0A9Q0K003"/>